<sequence length="163" mass="18833">PIANLLNLLFLINSNLIWSRFVIRVAVISSTGAEFGRKTLMMWLTIFSHLLIPSSLYQDPSFTLKRERVHVRDDIIDLCFNHPITNPKEPDEVVLKVFKKKTKLTTSFRVSQDKMLRLQRHFKGVSHFFDRREFAASLASSSREKGKFILADASTLEQGLLRK</sequence>
<dbReference type="EMBL" id="RDQH01000331">
    <property type="protein sequence ID" value="RXH97540.1"/>
    <property type="molecule type" value="Genomic_DNA"/>
</dbReference>
<protein>
    <submittedName>
        <fullName evidence="1">Uncharacterized protein</fullName>
    </submittedName>
</protein>
<comment type="caution">
    <text evidence="1">The sequence shown here is derived from an EMBL/GenBank/DDBJ whole genome shotgun (WGS) entry which is preliminary data.</text>
</comment>
<proteinExistence type="predicted"/>
<evidence type="ECO:0000313" key="1">
    <source>
        <dbReference type="EMBL" id="RXH97540.1"/>
    </source>
</evidence>
<reference evidence="1 2" key="1">
    <citation type="submission" date="2018-10" db="EMBL/GenBank/DDBJ databases">
        <title>A high-quality apple genome assembly.</title>
        <authorList>
            <person name="Hu J."/>
        </authorList>
    </citation>
    <scope>NUCLEOTIDE SEQUENCE [LARGE SCALE GENOMIC DNA]</scope>
    <source>
        <strain evidence="2">cv. HFTH1</strain>
        <tissue evidence="1">Young leaf</tissue>
    </source>
</reference>
<keyword evidence="2" id="KW-1185">Reference proteome</keyword>
<feature type="non-terminal residue" evidence="1">
    <location>
        <position position="1"/>
    </location>
</feature>
<dbReference type="Proteomes" id="UP000290289">
    <property type="component" value="Chromosome 5"/>
</dbReference>
<organism evidence="1 2">
    <name type="scientific">Malus domestica</name>
    <name type="common">Apple</name>
    <name type="synonym">Pyrus malus</name>
    <dbReference type="NCBI Taxonomy" id="3750"/>
    <lineage>
        <taxon>Eukaryota</taxon>
        <taxon>Viridiplantae</taxon>
        <taxon>Streptophyta</taxon>
        <taxon>Embryophyta</taxon>
        <taxon>Tracheophyta</taxon>
        <taxon>Spermatophyta</taxon>
        <taxon>Magnoliopsida</taxon>
        <taxon>eudicotyledons</taxon>
        <taxon>Gunneridae</taxon>
        <taxon>Pentapetalae</taxon>
        <taxon>rosids</taxon>
        <taxon>fabids</taxon>
        <taxon>Rosales</taxon>
        <taxon>Rosaceae</taxon>
        <taxon>Amygdaloideae</taxon>
        <taxon>Maleae</taxon>
        <taxon>Malus</taxon>
    </lineage>
</organism>
<name>A0A498JQ23_MALDO</name>
<gene>
    <name evidence="1" type="ORF">DVH24_007886</name>
</gene>
<accession>A0A498JQ23</accession>
<dbReference type="AlphaFoldDB" id="A0A498JQ23"/>
<evidence type="ECO:0000313" key="2">
    <source>
        <dbReference type="Proteomes" id="UP000290289"/>
    </source>
</evidence>